<dbReference type="STRING" id="1745343.A0A2J6Q8F2"/>
<evidence type="ECO:0000256" key="3">
    <source>
        <dbReference type="SAM" id="MobiDB-lite"/>
    </source>
</evidence>
<feature type="compositionally biased region" description="Polar residues" evidence="3">
    <location>
        <begin position="997"/>
        <end position="1007"/>
    </location>
</feature>
<feature type="compositionally biased region" description="Basic and acidic residues" evidence="3">
    <location>
        <begin position="961"/>
        <end position="977"/>
    </location>
</feature>
<feature type="region of interest" description="Disordered" evidence="3">
    <location>
        <begin position="1225"/>
        <end position="1324"/>
    </location>
</feature>
<dbReference type="InterPro" id="IPR001452">
    <property type="entry name" value="SH3_domain"/>
</dbReference>
<feature type="compositionally biased region" description="Polar residues" evidence="3">
    <location>
        <begin position="696"/>
        <end position="707"/>
    </location>
</feature>
<dbReference type="Pfam" id="PF17111">
    <property type="entry name" value="PigL_N"/>
    <property type="match status" value="1"/>
</dbReference>
<reference evidence="6 7" key="1">
    <citation type="submission" date="2016-05" db="EMBL/GenBank/DDBJ databases">
        <title>A degradative enzymes factory behind the ericoid mycorrhizal symbiosis.</title>
        <authorList>
            <consortium name="DOE Joint Genome Institute"/>
            <person name="Martino E."/>
            <person name="Morin E."/>
            <person name="Grelet G."/>
            <person name="Kuo A."/>
            <person name="Kohler A."/>
            <person name="Daghino S."/>
            <person name="Barry K."/>
            <person name="Choi C."/>
            <person name="Cichocki N."/>
            <person name="Clum A."/>
            <person name="Copeland A."/>
            <person name="Hainaut M."/>
            <person name="Haridas S."/>
            <person name="Labutti K."/>
            <person name="Lindquist E."/>
            <person name="Lipzen A."/>
            <person name="Khouja H.-R."/>
            <person name="Murat C."/>
            <person name="Ohm R."/>
            <person name="Olson A."/>
            <person name="Spatafora J."/>
            <person name="Veneault-Fourrey C."/>
            <person name="Henrissat B."/>
            <person name="Grigoriev I."/>
            <person name="Martin F."/>
            <person name="Perotto S."/>
        </authorList>
    </citation>
    <scope>NUCLEOTIDE SEQUENCE [LARGE SCALE GENOMIC DNA]</scope>
    <source>
        <strain evidence="6 7">UAMH 7357</strain>
    </source>
</reference>
<feature type="region of interest" description="Disordered" evidence="3">
    <location>
        <begin position="954"/>
        <end position="1159"/>
    </location>
</feature>
<dbReference type="EMBL" id="KZ613477">
    <property type="protein sequence ID" value="PMD22566.1"/>
    <property type="molecule type" value="Genomic_DNA"/>
</dbReference>
<feature type="compositionally biased region" description="Low complexity" evidence="3">
    <location>
        <begin position="1135"/>
        <end position="1156"/>
    </location>
</feature>
<feature type="region of interest" description="Disordered" evidence="3">
    <location>
        <begin position="681"/>
        <end position="719"/>
    </location>
</feature>
<evidence type="ECO:0000259" key="5">
    <source>
        <dbReference type="PROSITE" id="PS50002"/>
    </source>
</evidence>
<evidence type="ECO:0000256" key="2">
    <source>
        <dbReference type="PROSITE-ProRule" id="PRU00192"/>
    </source>
</evidence>
<proteinExistence type="predicted"/>
<dbReference type="InterPro" id="IPR036028">
    <property type="entry name" value="SH3-like_dom_sf"/>
</dbReference>
<feature type="compositionally biased region" description="Basic and acidic residues" evidence="3">
    <location>
        <begin position="1225"/>
        <end position="1238"/>
    </location>
</feature>
<feature type="compositionally biased region" description="Basic and acidic residues" evidence="3">
    <location>
        <begin position="1035"/>
        <end position="1047"/>
    </location>
</feature>
<evidence type="ECO:0000313" key="7">
    <source>
        <dbReference type="Proteomes" id="UP000235672"/>
    </source>
</evidence>
<accession>A0A2J6Q8F2</accession>
<feature type="region of interest" description="Disordered" evidence="3">
    <location>
        <begin position="1329"/>
        <end position="1348"/>
    </location>
</feature>
<gene>
    <name evidence="6" type="ORF">NA56DRAFT_90799</name>
</gene>
<keyword evidence="7" id="KW-1185">Reference proteome</keyword>
<dbReference type="Gene3D" id="2.30.30.40">
    <property type="entry name" value="SH3 Domains"/>
    <property type="match status" value="1"/>
</dbReference>
<feature type="region of interest" description="Disordered" evidence="3">
    <location>
        <begin position="638"/>
        <end position="668"/>
    </location>
</feature>
<dbReference type="OrthoDB" id="195446at2759"/>
<feature type="compositionally biased region" description="Basic residues" evidence="3">
    <location>
        <begin position="1296"/>
        <end position="1311"/>
    </location>
</feature>
<dbReference type="Gene3D" id="1.25.40.10">
    <property type="entry name" value="Tetratricopeptide repeat domain"/>
    <property type="match status" value="1"/>
</dbReference>
<sequence>MDPLSITTATVALLQAAATVSATLYDFTQTFRNADSRVSALCTQLQRLIKFLEAVDRTLKNCRGTFLLASMDEELWRQSALSLEDCKTTLDDLASLINRIKAVAKNASFFRRAKVAMDLTMFASDISGFEEKIHKSNWALQTMLSAIQVSLSLRGNETQEKILYELEMLKSSIKQTVQAAFRHGDSFSHLMGDPSDARVAYNLQNLARAAQNFHSSASSTASTIHGANGTSFWNLQSDAAMSIMGGPSLTPNKRQQIEGYIKQQRRMTQRRKRKSPLQRVSSSAAASVVIPPTPEPHPTPAAASEDTDSIMSEMADDNDEQDEEAEFQAFLLSGLEEVAKDSMLNQEFAKAQSMLEEAIQRRTGSTSEEADFKQLQIQLAICYFCQHKWNLAEPLIDSIAKSKANFDPVVCNLLHALAIANLVEKRFEKAIAVCKQALQGKRRLKRDFGDTSEAECNQTLGLLATIHDLHGNRLDAEALRRKLSKGFSYYHPENELEFLVNHPKLCAAVFGKKIILDWRRPQIPATNDGDVAELIADLPSNDFLAPIREEETPKTSKTGKKPLQTFHTKLNLYERVNMDSAKEVIGSPSSSSNNSVEYLYSDTKFRSELPGTIPKTIPKRSFTRKVARFLGTFKERPGKSRDDWSTYLTPTNEDVHSPPRPKMSKGFWSKSDGNLFKLIKPKTKLRKRSSDEPVKSSFSILRQQSSREPPAYNSHDIPDPRPWRLGVDQWLRANSSSYSYNSRWHSPDDYLSSSSWVPASQILEEEEEQNLPVIYELAANSFSPPVCHSASYPGAQPMASERQRMTALTTGHDRYEDKEQGPAEPTSTLQKLAVIIPKPTGRPKAIPLVVHYPVQGAQAPLGESTEDAEPQPTSSIASSSSSISTLNKPEIIAKVLDDFKDDDTDELAVKERLERDFDEFMRKESQGLWVGESGGRQAWVPASYFKNLSPVVPAGSGTIDRVSEDSEQRVSEMKDEASGDSDIDDFSRAFHDAIGQSEVTNASSEMINSTRENSTSRSSSVNKPRYQLVDEVLEETAKSPTHLERPSTPKLATNRTRSEEETVTAAPADLETKMPTSPQLKRKFSWEAESQDETLSTTPIETVPEFVGLPTIGALKRESSSSSDDTDDTPSLIRSSSTSSSSTSASSYTSASSSVSNGSLLKFDPVSKGLIIVGSDPTSPLSEFQGQSLDDFLESFSANILDRKSKKPAFRSKTRSLVPMVDVKVEHSEKSTKIDSKARGAVGVDLPARQADEKATGPPNLRPTDAFIQMMEDEALTSKKDPVSPNDEKSILNRSHPLRSKKKRQKQKKTKSKGDKKSVVTFDEKRALYPPGIQSWGPEGDLRIGIAV</sequence>
<feature type="compositionally biased region" description="Basic and acidic residues" evidence="3">
    <location>
        <begin position="1312"/>
        <end position="1324"/>
    </location>
</feature>
<feature type="region of interest" description="Disordered" evidence="3">
    <location>
        <begin position="264"/>
        <end position="306"/>
    </location>
</feature>
<evidence type="ECO:0000313" key="6">
    <source>
        <dbReference type="EMBL" id="PMD22566.1"/>
    </source>
</evidence>
<feature type="compositionally biased region" description="Low complexity" evidence="3">
    <location>
        <begin position="1008"/>
        <end position="1020"/>
    </location>
</feature>
<protein>
    <recommendedName>
        <fullName evidence="5">SH3 domain-containing protein</fullName>
    </recommendedName>
</protein>
<keyword evidence="1 2" id="KW-0728">SH3 domain</keyword>
<feature type="signal peptide" evidence="4">
    <location>
        <begin position="1"/>
        <end position="22"/>
    </location>
</feature>
<feature type="compositionally biased region" description="Basic and acidic residues" evidence="3">
    <location>
        <begin position="1276"/>
        <end position="1291"/>
    </location>
</feature>
<evidence type="ECO:0000256" key="1">
    <source>
        <dbReference type="ARBA" id="ARBA00022443"/>
    </source>
</evidence>
<dbReference type="SUPFAM" id="SSF48452">
    <property type="entry name" value="TPR-like"/>
    <property type="match status" value="1"/>
</dbReference>
<dbReference type="Proteomes" id="UP000235672">
    <property type="component" value="Unassembled WGS sequence"/>
</dbReference>
<dbReference type="PROSITE" id="PS50002">
    <property type="entry name" value="SH3"/>
    <property type="match status" value="1"/>
</dbReference>
<dbReference type="InterPro" id="IPR031348">
    <property type="entry name" value="PigL_N"/>
</dbReference>
<organism evidence="6 7">
    <name type="scientific">Hyaloscypha hepaticicola</name>
    <dbReference type="NCBI Taxonomy" id="2082293"/>
    <lineage>
        <taxon>Eukaryota</taxon>
        <taxon>Fungi</taxon>
        <taxon>Dikarya</taxon>
        <taxon>Ascomycota</taxon>
        <taxon>Pezizomycotina</taxon>
        <taxon>Leotiomycetes</taxon>
        <taxon>Helotiales</taxon>
        <taxon>Hyaloscyphaceae</taxon>
        <taxon>Hyaloscypha</taxon>
    </lineage>
</organism>
<feature type="region of interest" description="Disordered" evidence="3">
    <location>
        <begin position="861"/>
        <end position="882"/>
    </location>
</feature>
<feature type="compositionally biased region" description="Basic residues" evidence="3">
    <location>
        <begin position="264"/>
        <end position="276"/>
    </location>
</feature>
<dbReference type="SUPFAM" id="SSF50044">
    <property type="entry name" value="SH3-domain"/>
    <property type="match status" value="1"/>
</dbReference>
<feature type="domain" description="SH3" evidence="5">
    <location>
        <begin position="888"/>
        <end position="950"/>
    </location>
</feature>
<feature type="chain" id="PRO_5014433241" description="SH3 domain-containing protein" evidence="4">
    <location>
        <begin position="23"/>
        <end position="1348"/>
    </location>
</feature>
<dbReference type="InterPro" id="IPR011990">
    <property type="entry name" value="TPR-like_helical_dom_sf"/>
</dbReference>
<feature type="compositionally biased region" description="Low complexity" evidence="3">
    <location>
        <begin position="280"/>
        <end position="289"/>
    </location>
</feature>
<name>A0A2J6Q8F2_9HELO</name>
<keyword evidence="4" id="KW-0732">Signal</keyword>
<evidence type="ECO:0000256" key="4">
    <source>
        <dbReference type="SAM" id="SignalP"/>
    </source>
</evidence>